<dbReference type="NCBIfam" id="NF003645">
    <property type="entry name" value="PRK05286.1-2"/>
    <property type="match status" value="1"/>
</dbReference>
<comment type="subcellular location">
    <subcellularLocation>
        <location evidence="11">Cell membrane</location>
        <topology evidence="11">Peripheral membrane protein</topology>
    </subcellularLocation>
    <subcellularLocation>
        <location evidence="2">Membrane</location>
    </subcellularLocation>
</comment>
<evidence type="ECO:0000256" key="1">
    <source>
        <dbReference type="ARBA" id="ARBA00003125"/>
    </source>
</evidence>
<feature type="active site" description="Nucleophile" evidence="11">
    <location>
        <position position="173"/>
    </location>
</feature>
<evidence type="ECO:0000256" key="7">
    <source>
        <dbReference type="ARBA" id="ARBA00022975"/>
    </source>
</evidence>
<feature type="binding site" evidence="11">
    <location>
        <begin position="60"/>
        <end position="64"/>
    </location>
    <ligand>
        <name>FMN</name>
        <dbReference type="ChEBI" id="CHEBI:58210"/>
    </ligand>
</feature>
<keyword evidence="5 11" id="KW-0285">Flavoprotein</keyword>
<evidence type="ECO:0000256" key="5">
    <source>
        <dbReference type="ARBA" id="ARBA00022630"/>
    </source>
</evidence>
<comment type="catalytic activity">
    <reaction evidence="10 11">
        <text>(S)-dihydroorotate + a quinone = orotate + a quinol</text>
        <dbReference type="Rhea" id="RHEA:30187"/>
        <dbReference type="ChEBI" id="CHEBI:24646"/>
        <dbReference type="ChEBI" id="CHEBI:30839"/>
        <dbReference type="ChEBI" id="CHEBI:30864"/>
        <dbReference type="ChEBI" id="CHEBI:132124"/>
        <dbReference type="EC" id="1.3.5.2"/>
    </reaction>
</comment>
<keyword evidence="8 11" id="KW-0560">Oxidoreductase</keyword>
<feature type="binding site" evidence="11">
    <location>
        <position position="137"/>
    </location>
    <ligand>
        <name>FMN</name>
        <dbReference type="ChEBI" id="CHEBI:58210"/>
    </ligand>
</feature>
<dbReference type="SUPFAM" id="SSF51395">
    <property type="entry name" value="FMN-linked oxidoreductases"/>
    <property type="match status" value="1"/>
</dbReference>
<feature type="binding site" evidence="11">
    <location>
        <position position="294"/>
    </location>
    <ligand>
        <name>FMN</name>
        <dbReference type="ChEBI" id="CHEBI:58210"/>
    </ligand>
</feature>
<dbReference type="NCBIfam" id="NF003646">
    <property type="entry name" value="PRK05286.1-4"/>
    <property type="match status" value="1"/>
</dbReference>
<dbReference type="GO" id="GO:0005737">
    <property type="term" value="C:cytoplasm"/>
    <property type="evidence" value="ECO:0007669"/>
    <property type="project" value="InterPro"/>
</dbReference>
<keyword evidence="6 11" id="KW-0288">FMN</keyword>
<dbReference type="AlphaFoldDB" id="A0A423PEE2"/>
<feature type="binding site" evidence="11">
    <location>
        <position position="243"/>
    </location>
    <ligand>
        <name>FMN</name>
        <dbReference type="ChEBI" id="CHEBI:58210"/>
    </ligand>
</feature>
<feature type="binding site" evidence="11">
    <location>
        <begin position="315"/>
        <end position="316"/>
    </location>
    <ligand>
        <name>FMN</name>
        <dbReference type="ChEBI" id="CHEBI:58210"/>
    </ligand>
</feature>
<keyword evidence="9 11" id="KW-0472">Membrane</keyword>
<comment type="subunit">
    <text evidence="11">Monomer.</text>
</comment>
<name>A0A423PEE2_9GAMM</name>
<evidence type="ECO:0000259" key="12">
    <source>
        <dbReference type="Pfam" id="PF01180"/>
    </source>
</evidence>
<dbReference type="GO" id="GO:0044205">
    <property type="term" value="P:'de novo' UMP biosynthetic process"/>
    <property type="evidence" value="ECO:0007669"/>
    <property type="project" value="UniProtKB-UniRule"/>
</dbReference>
<keyword evidence="11" id="KW-1003">Cell membrane</keyword>
<dbReference type="RefSeq" id="WP_123592463.1">
    <property type="nucleotide sequence ID" value="NZ_AYKF01000132.1"/>
</dbReference>
<evidence type="ECO:0000313" key="14">
    <source>
        <dbReference type="Proteomes" id="UP000285123"/>
    </source>
</evidence>
<comment type="pathway">
    <text evidence="3 11">Pyrimidine metabolism; UMP biosynthesis via de novo pathway; orotate from (S)-dihydroorotate (quinone route): step 1/1.</text>
</comment>
<feature type="binding site" evidence="11">
    <location>
        <begin position="109"/>
        <end position="113"/>
    </location>
    <ligand>
        <name>substrate</name>
    </ligand>
</feature>
<evidence type="ECO:0000256" key="11">
    <source>
        <dbReference type="HAMAP-Rule" id="MF_00225"/>
    </source>
</evidence>
<reference evidence="13 14" key="1">
    <citation type="submission" date="2013-10" db="EMBL/GenBank/DDBJ databases">
        <title>Salinisphaera halophila YIM 95161 Genome Sequencing.</title>
        <authorList>
            <person name="Lai Q."/>
            <person name="Li C."/>
            <person name="Shao Z."/>
        </authorList>
    </citation>
    <scope>NUCLEOTIDE SEQUENCE [LARGE SCALE GENOMIC DNA]</scope>
    <source>
        <strain evidence="13 14">YIM 95161</strain>
    </source>
</reference>
<feature type="binding site" evidence="11">
    <location>
        <position position="265"/>
    </location>
    <ligand>
        <name>FMN</name>
        <dbReference type="ChEBI" id="CHEBI:58210"/>
    </ligand>
</feature>
<feature type="binding site" evidence="11">
    <location>
        <position position="170"/>
    </location>
    <ligand>
        <name>FMN</name>
        <dbReference type="ChEBI" id="CHEBI:58210"/>
    </ligand>
</feature>
<dbReference type="EC" id="1.3.5.2" evidence="11"/>
<dbReference type="GO" id="GO:0106430">
    <property type="term" value="F:dihydroorotate dehydrogenase (quinone) activity"/>
    <property type="evidence" value="ECO:0007669"/>
    <property type="project" value="UniProtKB-EC"/>
</dbReference>
<accession>A0A423PEE2</accession>
<dbReference type="NCBIfam" id="TIGR01036">
    <property type="entry name" value="pyrD_sub2"/>
    <property type="match status" value="1"/>
</dbReference>
<evidence type="ECO:0000256" key="9">
    <source>
        <dbReference type="ARBA" id="ARBA00023136"/>
    </source>
</evidence>
<feature type="domain" description="Dihydroorotate dehydrogenase catalytic" evidence="12">
    <location>
        <begin position="45"/>
        <end position="328"/>
    </location>
</feature>
<protein>
    <recommendedName>
        <fullName evidence="11">Dihydroorotate dehydrogenase (quinone)</fullName>
        <ecNumber evidence="11">1.3.5.2</ecNumber>
    </recommendedName>
    <alternativeName>
        <fullName evidence="11">DHOdehase</fullName>
        <shortName evidence="11">DHOD</shortName>
        <shortName evidence="11">DHODase</shortName>
    </alternativeName>
    <alternativeName>
        <fullName evidence="11">Dihydroorotate oxidase</fullName>
    </alternativeName>
</protein>
<dbReference type="NCBIfam" id="NF003652">
    <property type="entry name" value="PRK05286.2-5"/>
    <property type="match status" value="1"/>
</dbReference>
<dbReference type="Pfam" id="PF01180">
    <property type="entry name" value="DHO_dh"/>
    <property type="match status" value="1"/>
</dbReference>
<feature type="binding site" evidence="11">
    <location>
        <position position="84"/>
    </location>
    <ligand>
        <name>FMN</name>
        <dbReference type="ChEBI" id="CHEBI:58210"/>
    </ligand>
</feature>
<evidence type="ECO:0000256" key="3">
    <source>
        <dbReference type="ARBA" id="ARBA00005161"/>
    </source>
</evidence>
<proteinExistence type="inferred from homology"/>
<evidence type="ECO:0000256" key="6">
    <source>
        <dbReference type="ARBA" id="ARBA00022643"/>
    </source>
</evidence>
<evidence type="ECO:0000256" key="10">
    <source>
        <dbReference type="ARBA" id="ARBA00048639"/>
    </source>
</evidence>
<evidence type="ECO:0000256" key="8">
    <source>
        <dbReference type="ARBA" id="ARBA00023002"/>
    </source>
</evidence>
<comment type="function">
    <text evidence="1 11">Catalyzes the conversion of dihydroorotate to orotate with quinone as electron acceptor.</text>
</comment>
<feature type="binding site" evidence="11">
    <location>
        <position position="170"/>
    </location>
    <ligand>
        <name>substrate</name>
    </ligand>
</feature>
<dbReference type="GO" id="GO:0005886">
    <property type="term" value="C:plasma membrane"/>
    <property type="evidence" value="ECO:0007669"/>
    <property type="project" value="UniProtKB-SubCell"/>
</dbReference>
<dbReference type="InterPro" id="IPR005719">
    <property type="entry name" value="Dihydroorotate_DH_2"/>
</dbReference>
<dbReference type="InterPro" id="IPR005720">
    <property type="entry name" value="Dihydroorotate_DH_cat"/>
</dbReference>
<dbReference type="CDD" id="cd04738">
    <property type="entry name" value="DHOD_2_like"/>
    <property type="match status" value="1"/>
</dbReference>
<comment type="cofactor">
    <cofactor evidence="11">
        <name>FMN</name>
        <dbReference type="ChEBI" id="CHEBI:58210"/>
    </cofactor>
    <text evidence="11">Binds 1 FMN per subunit.</text>
</comment>
<organism evidence="13 14">
    <name type="scientific">Salinisphaera orenii YIM 95161</name>
    <dbReference type="NCBI Taxonomy" id="1051139"/>
    <lineage>
        <taxon>Bacteria</taxon>
        <taxon>Pseudomonadati</taxon>
        <taxon>Pseudomonadota</taxon>
        <taxon>Gammaproteobacteria</taxon>
        <taxon>Salinisphaerales</taxon>
        <taxon>Salinisphaeraceae</taxon>
        <taxon>Salinisphaera</taxon>
    </lineage>
</organism>
<dbReference type="InterPro" id="IPR050074">
    <property type="entry name" value="DHO_dehydrogenase"/>
</dbReference>
<dbReference type="UniPathway" id="UPA00070">
    <property type="reaction ID" value="UER00946"/>
</dbReference>
<evidence type="ECO:0000256" key="2">
    <source>
        <dbReference type="ARBA" id="ARBA00004370"/>
    </source>
</evidence>
<dbReference type="InterPro" id="IPR001295">
    <property type="entry name" value="Dihydroorotate_DH_CS"/>
</dbReference>
<dbReference type="GO" id="GO:0006207">
    <property type="term" value="P:'de novo' pyrimidine nucleobase biosynthetic process"/>
    <property type="evidence" value="ECO:0007669"/>
    <property type="project" value="UniProtKB-UniRule"/>
</dbReference>
<evidence type="ECO:0000313" key="13">
    <source>
        <dbReference type="EMBL" id="ROO23926.1"/>
    </source>
</evidence>
<dbReference type="PANTHER" id="PTHR48109:SF4">
    <property type="entry name" value="DIHYDROOROTATE DEHYDROGENASE (QUINONE), MITOCHONDRIAL"/>
    <property type="match status" value="1"/>
</dbReference>
<evidence type="ECO:0000256" key="4">
    <source>
        <dbReference type="ARBA" id="ARBA00005359"/>
    </source>
</evidence>
<dbReference type="HAMAP" id="MF_00225">
    <property type="entry name" value="DHO_dh_type2"/>
    <property type="match status" value="1"/>
</dbReference>
<dbReference type="Proteomes" id="UP000285123">
    <property type="component" value="Unassembled WGS sequence"/>
</dbReference>
<feature type="binding site" evidence="11">
    <location>
        <position position="64"/>
    </location>
    <ligand>
        <name>substrate</name>
    </ligand>
</feature>
<feature type="binding site" evidence="11">
    <location>
        <position position="215"/>
    </location>
    <ligand>
        <name>FMN</name>
        <dbReference type="ChEBI" id="CHEBI:58210"/>
    </ligand>
</feature>
<gene>
    <name evidence="11" type="primary">pyrD</name>
    <name evidence="13" type="ORF">SAHL_16335</name>
</gene>
<dbReference type="EMBL" id="AYKF01000132">
    <property type="protein sequence ID" value="ROO23926.1"/>
    <property type="molecule type" value="Genomic_DNA"/>
</dbReference>
<dbReference type="PROSITE" id="PS00912">
    <property type="entry name" value="DHODEHASE_2"/>
    <property type="match status" value="1"/>
</dbReference>
<dbReference type="InterPro" id="IPR013785">
    <property type="entry name" value="Aldolase_TIM"/>
</dbReference>
<sequence length="365" mass="38673">MYALLRPALFNLEPERAHHLTLTALGRGRAVARRCFGDRVPEAPVEVMGLRLPNPIGLAAGLDKDGTCIDGLAALGFGFVEVGTVTPVAQAGNERPRLFRLTEQRGLLNRFGFNNAGVEALVARIRAADYDGVLGVNIGRNAATPPERAIDDYRAGLRAVHEVASYVTINVSSPNTAGLRDMQGGAGLDALLAALVAERDSLAAEHGRRLPLAIKVAPDLDAAALDAFAERVRQHGIDAVIATNTTTARDGLPPRWRDQAGGVSGVPLRERATEVIAALHRRLGDDIPIIGVGGIQSARDAEAKLAAGARALQLYTGLIYRGPRLIRDCVEAARVHTARERIRAQAAVVSGDRARARAGAGTAHR</sequence>
<dbReference type="PROSITE" id="PS00911">
    <property type="entry name" value="DHODEHASE_1"/>
    <property type="match status" value="1"/>
</dbReference>
<dbReference type="OrthoDB" id="9802377at2"/>
<feature type="binding site" evidence="11">
    <location>
        <begin position="244"/>
        <end position="245"/>
    </location>
    <ligand>
        <name>substrate</name>
    </ligand>
</feature>
<comment type="caution">
    <text evidence="13">The sequence shown here is derived from an EMBL/GenBank/DDBJ whole genome shotgun (WGS) entry which is preliminary data.</text>
</comment>
<dbReference type="Gene3D" id="3.20.20.70">
    <property type="entry name" value="Aldolase class I"/>
    <property type="match status" value="1"/>
</dbReference>
<feature type="binding site" evidence="11">
    <location>
        <position position="175"/>
    </location>
    <ligand>
        <name>substrate</name>
    </ligand>
</feature>
<comment type="similarity">
    <text evidence="4 11">Belongs to the dihydroorotate dehydrogenase family. Type 2 subfamily.</text>
</comment>
<keyword evidence="7 11" id="KW-0665">Pyrimidine biosynthesis</keyword>
<dbReference type="PANTHER" id="PTHR48109">
    <property type="entry name" value="DIHYDROOROTATE DEHYDROGENASE (QUINONE), MITOCHONDRIAL-RELATED"/>
    <property type="match status" value="1"/>
</dbReference>